<feature type="compositionally biased region" description="Basic and acidic residues" evidence="1">
    <location>
        <begin position="218"/>
        <end position="235"/>
    </location>
</feature>
<feature type="region of interest" description="Disordered" evidence="1">
    <location>
        <begin position="82"/>
        <end position="235"/>
    </location>
</feature>
<evidence type="ECO:0000256" key="1">
    <source>
        <dbReference type="SAM" id="MobiDB-lite"/>
    </source>
</evidence>
<protein>
    <submittedName>
        <fullName evidence="2">Uncharacterized protein</fullName>
    </submittedName>
</protein>
<feature type="compositionally biased region" description="Basic and acidic residues" evidence="1">
    <location>
        <begin position="108"/>
        <end position="161"/>
    </location>
</feature>
<proteinExistence type="predicted"/>
<dbReference type="AlphaFoldDB" id="A0A9P9EJT3"/>
<sequence>MILSRSSALRASSIARLARPTRNIRTAELQPWQRMLQQTGRRTYASEHGAHTATKKSDLPWLATAVAVTGLGGFVIFTQDLSHGEGHEGHDDHHAEKHEEHDEAEAPAEPKEEKEDKEEGEKDASSKQDKSEETKAEKKEDKKEDKKEEKKEAPSKSDEPSAIKPSKSQNEQSGKQQGLDNDDTGHTSAPQDDPQKSKKGEGAAETAKLKGTVSTERPPAENKEERGKTSVDKSK</sequence>
<feature type="compositionally biased region" description="Basic and acidic residues" evidence="1">
    <location>
        <begin position="82"/>
        <end position="101"/>
    </location>
</feature>
<gene>
    <name evidence="2" type="ORF">B0J11DRAFT_515255</name>
</gene>
<organism evidence="2 3">
    <name type="scientific">Dendryphion nanum</name>
    <dbReference type="NCBI Taxonomy" id="256645"/>
    <lineage>
        <taxon>Eukaryota</taxon>
        <taxon>Fungi</taxon>
        <taxon>Dikarya</taxon>
        <taxon>Ascomycota</taxon>
        <taxon>Pezizomycotina</taxon>
        <taxon>Dothideomycetes</taxon>
        <taxon>Pleosporomycetidae</taxon>
        <taxon>Pleosporales</taxon>
        <taxon>Torulaceae</taxon>
        <taxon>Dendryphion</taxon>
    </lineage>
</organism>
<dbReference type="OrthoDB" id="4590707at2759"/>
<feature type="compositionally biased region" description="Basic and acidic residues" evidence="1">
    <location>
        <begin position="193"/>
        <end position="202"/>
    </location>
</feature>
<dbReference type="Proteomes" id="UP000700596">
    <property type="component" value="Unassembled WGS sequence"/>
</dbReference>
<evidence type="ECO:0000313" key="2">
    <source>
        <dbReference type="EMBL" id="KAH7138772.1"/>
    </source>
</evidence>
<keyword evidence="3" id="KW-1185">Reference proteome</keyword>
<comment type="caution">
    <text evidence="2">The sequence shown here is derived from an EMBL/GenBank/DDBJ whole genome shotgun (WGS) entry which is preliminary data.</text>
</comment>
<evidence type="ECO:0000313" key="3">
    <source>
        <dbReference type="Proteomes" id="UP000700596"/>
    </source>
</evidence>
<name>A0A9P9EJT3_9PLEO</name>
<dbReference type="EMBL" id="JAGMWT010000001">
    <property type="protein sequence ID" value="KAH7138772.1"/>
    <property type="molecule type" value="Genomic_DNA"/>
</dbReference>
<feature type="compositionally biased region" description="Polar residues" evidence="1">
    <location>
        <begin position="166"/>
        <end position="179"/>
    </location>
</feature>
<reference evidence="2" key="1">
    <citation type="journal article" date="2021" name="Nat. Commun.">
        <title>Genetic determinants of endophytism in the Arabidopsis root mycobiome.</title>
        <authorList>
            <person name="Mesny F."/>
            <person name="Miyauchi S."/>
            <person name="Thiergart T."/>
            <person name="Pickel B."/>
            <person name="Atanasova L."/>
            <person name="Karlsson M."/>
            <person name="Huettel B."/>
            <person name="Barry K.W."/>
            <person name="Haridas S."/>
            <person name="Chen C."/>
            <person name="Bauer D."/>
            <person name="Andreopoulos W."/>
            <person name="Pangilinan J."/>
            <person name="LaButti K."/>
            <person name="Riley R."/>
            <person name="Lipzen A."/>
            <person name="Clum A."/>
            <person name="Drula E."/>
            <person name="Henrissat B."/>
            <person name="Kohler A."/>
            <person name="Grigoriev I.V."/>
            <person name="Martin F.M."/>
            <person name="Hacquard S."/>
        </authorList>
    </citation>
    <scope>NUCLEOTIDE SEQUENCE</scope>
    <source>
        <strain evidence="2">MPI-CAGE-CH-0243</strain>
    </source>
</reference>
<accession>A0A9P9EJT3</accession>